<dbReference type="Pfam" id="PF03107">
    <property type="entry name" value="C1_2"/>
    <property type="match status" value="7"/>
</dbReference>
<evidence type="ECO:0000256" key="3">
    <source>
        <dbReference type="ARBA" id="ARBA00022771"/>
    </source>
</evidence>
<accession>A0A654FT36</accession>
<dbReference type="SUPFAM" id="SSF57889">
    <property type="entry name" value="Cysteine-rich domain"/>
    <property type="match status" value="4"/>
</dbReference>
<evidence type="ECO:0000313" key="7">
    <source>
        <dbReference type="Proteomes" id="UP000426265"/>
    </source>
</evidence>
<dbReference type="AlphaFoldDB" id="A0A654FT36"/>
<evidence type="ECO:0000259" key="5">
    <source>
        <dbReference type="SMART" id="SM00249"/>
    </source>
</evidence>
<feature type="domain" description="Zinc finger PHD-type" evidence="5">
    <location>
        <begin position="620"/>
        <end position="680"/>
    </location>
</feature>
<organism evidence="6 7">
    <name type="scientific">Arabidopsis thaliana</name>
    <name type="common">Mouse-ear cress</name>
    <dbReference type="NCBI Taxonomy" id="3702"/>
    <lineage>
        <taxon>Eukaryota</taxon>
        <taxon>Viridiplantae</taxon>
        <taxon>Streptophyta</taxon>
        <taxon>Embryophyta</taxon>
        <taxon>Tracheophyta</taxon>
        <taxon>Spermatophyta</taxon>
        <taxon>Magnoliopsida</taxon>
        <taxon>eudicotyledons</taxon>
        <taxon>Gunneridae</taxon>
        <taxon>Pentapetalae</taxon>
        <taxon>rosids</taxon>
        <taxon>malvids</taxon>
        <taxon>Brassicales</taxon>
        <taxon>Brassicaceae</taxon>
        <taxon>Camelineae</taxon>
        <taxon>Arabidopsis</taxon>
    </lineage>
</organism>
<dbReference type="SMART" id="SM00249">
    <property type="entry name" value="PHD"/>
    <property type="match status" value="3"/>
</dbReference>
<keyword evidence="2" id="KW-0677">Repeat</keyword>
<dbReference type="InterPro" id="IPR054483">
    <property type="entry name" value="DC1-like_CT"/>
</dbReference>
<evidence type="ECO:0000256" key="2">
    <source>
        <dbReference type="ARBA" id="ARBA00022737"/>
    </source>
</evidence>
<keyword evidence="1" id="KW-0479">Metal-binding</keyword>
<evidence type="ECO:0000256" key="4">
    <source>
        <dbReference type="ARBA" id="ARBA00022833"/>
    </source>
</evidence>
<dbReference type="PANTHER" id="PTHR32410">
    <property type="entry name" value="CYSTEINE/HISTIDINE-RICH C1 DOMAIN FAMILY PROTEIN"/>
    <property type="match status" value="1"/>
</dbReference>
<feature type="domain" description="Zinc finger PHD-type" evidence="5">
    <location>
        <begin position="765"/>
        <end position="827"/>
    </location>
</feature>
<keyword evidence="3" id="KW-0863">Zinc-finger</keyword>
<evidence type="ECO:0000256" key="1">
    <source>
        <dbReference type="ARBA" id="ARBA00022723"/>
    </source>
</evidence>
<keyword evidence="4" id="KW-0862">Zinc</keyword>
<dbReference type="ExpressionAtlas" id="A0A654FT36">
    <property type="expression patterns" value="baseline and differential"/>
</dbReference>
<gene>
    <name evidence="6" type="ORF">AN1_LOCUS19387</name>
</gene>
<reference evidence="6 7" key="1">
    <citation type="submission" date="2019-11" db="EMBL/GenBank/DDBJ databases">
        <authorList>
            <person name="Jiao W.-B."/>
            <person name="Schneeberger K."/>
        </authorList>
    </citation>
    <scope>NUCLEOTIDE SEQUENCE [LARGE SCALE GENOMIC DNA]</scope>
    <source>
        <strain evidence="7">cv. An-1</strain>
    </source>
</reference>
<proteinExistence type="predicted"/>
<name>A0A654FT36_ARATH</name>
<dbReference type="PANTHER" id="PTHR32410:SF153">
    <property type="entry name" value="CHP-RICH ZINC FINGER PROTEIN-LIKE-RELATED"/>
    <property type="match status" value="1"/>
</dbReference>
<protein>
    <recommendedName>
        <fullName evidence="5">Zinc finger PHD-type domain-containing protein</fullName>
    </recommendedName>
</protein>
<dbReference type="InterPro" id="IPR053192">
    <property type="entry name" value="Vacuole_Formation_Reg"/>
</dbReference>
<dbReference type="InterPro" id="IPR046349">
    <property type="entry name" value="C1-like_sf"/>
</dbReference>
<feature type="domain" description="Zinc finger PHD-type" evidence="5">
    <location>
        <begin position="935"/>
        <end position="984"/>
    </location>
</feature>
<dbReference type="GO" id="GO:0008270">
    <property type="term" value="F:zinc ion binding"/>
    <property type="evidence" value="ECO:0007669"/>
    <property type="project" value="UniProtKB-KW"/>
</dbReference>
<dbReference type="EMBL" id="CACRSJ010000109">
    <property type="protein sequence ID" value="VYS63976.1"/>
    <property type="molecule type" value="Genomic_DNA"/>
</dbReference>
<sequence length="1031" mass="117854">MDSESELMISLISQLLSILGGGEDTHTPQLKSKLIALTCQLISLVNSLDLDSQPEPESKLKSLIKQIIYVSNSVSEPGPESQSVSVVTKMISIIGSIDFDLKESEPELMSLTSQIFALIMAMDEESELFSLLSEVASLVQTEEQKLINNQQVPPLTTEEEEKYDLIYGYTDDMNWESELMLYIISKMISTLRGEDMCQEVARDFIAYANQLIPLIESLDMDSNSEPKQEPKITSLVRQIISLSKVVSGPESQLVSLVTRIISITSSTDLDPTESQWRLTSVTYKISRILKEIKDSEDSEMASLINQIHDLVDAEEGRKPESRLISSITQLMSHINSWSFYSGMDPKIISLIIRIIYLVRSMDLDSQTKPKSELMSLVTQTIAVYNSMDLDSQPRPLRKLVSVFSQYGFDVNSTVSDSESDSSENYVSHIKDSLKLEPEPELISFIHRIGSLVISMNPNWEKLISFCPQFEVILSDDGKFQVEEGRLSKNQLSDDIPMKWNCLQVNWNLLKLHAGDKDFTHFRCRGCNGDNHKENEKAPLEVKHPLHPKHPLQLVLSQSSGGRTRECYCCDEDLLHIFYCCLACNFSMNVACTKKPAVLYRDHPRWHEHTLALFPRQASLTCNLCALADSSSPIYMCPPCDFVVHLRCTGLPRVIKISRHLHRISFTFSFDRGDLSCSVCRRKIDEDYGGYTCIKDGCSYAAHSKCATQKNVWDGIELEGEPEEVEEEVVDPFVTISDGVIQHFGHPQHHLRLDENTSRDYDEDKLCQACVMPIYFGNFYSCTQCNYILHEACANFSRKMHHPVHPHVLTLVNSDGAINVRKECAACPWMCTTGFFYECSKEDFQLHVQCANLSEPLVHESHMHPLFLTSKPGERRLCSACKESYFSVTRETFNCIECDFALCFRCATLPQKVRYKHDKHMLTLSYGEETSTMTYWCEVCERNLNPKERFYKCDEYCSITLHIECMLGVALYIRPGSSWICFNNKKMYVLPNNHHMSRPRCFMCKKRCPQKIVFKYDEVIFCTQKCRGKYRY</sequence>
<dbReference type="InterPro" id="IPR001965">
    <property type="entry name" value="Znf_PHD"/>
</dbReference>
<dbReference type="InterPro" id="IPR004146">
    <property type="entry name" value="DC1"/>
</dbReference>
<dbReference type="Pfam" id="PF22926">
    <property type="entry name" value="C1-like_CT"/>
    <property type="match status" value="1"/>
</dbReference>
<dbReference type="Proteomes" id="UP000426265">
    <property type="component" value="Unassembled WGS sequence"/>
</dbReference>
<evidence type="ECO:0000313" key="6">
    <source>
        <dbReference type="EMBL" id="VYS63976.1"/>
    </source>
</evidence>